<protein>
    <submittedName>
        <fullName evidence="2">Uncharacterized protein</fullName>
    </submittedName>
</protein>
<proteinExistence type="predicted"/>
<dbReference type="AlphaFoldDB" id="A0ABD0RYG1"/>
<keyword evidence="3" id="KW-1185">Reference proteome</keyword>
<name>A0ABD0RYG1_CIRMR</name>
<gene>
    <name evidence="2" type="ORF">M9458_001504</name>
</gene>
<accession>A0ABD0RYG1</accession>
<evidence type="ECO:0000313" key="3">
    <source>
        <dbReference type="Proteomes" id="UP001529510"/>
    </source>
</evidence>
<dbReference type="EMBL" id="JAMKFB020000001">
    <property type="protein sequence ID" value="KAL0203486.1"/>
    <property type="molecule type" value="Genomic_DNA"/>
</dbReference>
<evidence type="ECO:0000256" key="1">
    <source>
        <dbReference type="SAM" id="MobiDB-lite"/>
    </source>
</evidence>
<dbReference type="Proteomes" id="UP001529510">
    <property type="component" value="Unassembled WGS sequence"/>
</dbReference>
<organism evidence="2 3">
    <name type="scientific">Cirrhinus mrigala</name>
    <name type="common">Mrigala</name>
    <dbReference type="NCBI Taxonomy" id="683832"/>
    <lineage>
        <taxon>Eukaryota</taxon>
        <taxon>Metazoa</taxon>
        <taxon>Chordata</taxon>
        <taxon>Craniata</taxon>
        <taxon>Vertebrata</taxon>
        <taxon>Euteleostomi</taxon>
        <taxon>Actinopterygii</taxon>
        <taxon>Neopterygii</taxon>
        <taxon>Teleostei</taxon>
        <taxon>Ostariophysi</taxon>
        <taxon>Cypriniformes</taxon>
        <taxon>Cyprinidae</taxon>
        <taxon>Labeoninae</taxon>
        <taxon>Labeonini</taxon>
        <taxon>Cirrhinus</taxon>
    </lineage>
</organism>
<sequence>NTALDKETIQLSRRRQNRSPPPPGKSPSSTHPERRRSHKGRSSVQLEDSRNAAPVEPLASTAPNAPSAPLPSPHSAPPPYFPECTAEAEASKGLPKKE</sequence>
<feature type="region of interest" description="Disordered" evidence="1">
    <location>
        <begin position="1"/>
        <end position="98"/>
    </location>
</feature>
<comment type="caution">
    <text evidence="2">The sequence shown here is derived from an EMBL/GenBank/DDBJ whole genome shotgun (WGS) entry which is preliminary data.</text>
</comment>
<evidence type="ECO:0000313" key="2">
    <source>
        <dbReference type="EMBL" id="KAL0203486.1"/>
    </source>
</evidence>
<feature type="non-terminal residue" evidence="2">
    <location>
        <position position="1"/>
    </location>
</feature>
<reference evidence="2 3" key="1">
    <citation type="submission" date="2024-05" db="EMBL/GenBank/DDBJ databases">
        <title>Genome sequencing and assembly of Indian major carp, Cirrhinus mrigala (Hamilton, 1822).</title>
        <authorList>
            <person name="Mohindra V."/>
            <person name="Chowdhury L.M."/>
            <person name="Lal K."/>
            <person name="Jena J.K."/>
        </authorList>
    </citation>
    <scope>NUCLEOTIDE SEQUENCE [LARGE SCALE GENOMIC DNA]</scope>
    <source>
        <strain evidence="2">CM1030</strain>
        <tissue evidence="2">Blood</tissue>
    </source>
</reference>
<feature type="compositionally biased region" description="Pro residues" evidence="1">
    <location>
        <begin position="66"/>
        <end position="81"/>
    </location>
</feature>